<keyword evidence="4" id="KW-1185">Reference proteome</keyword>
<dbReference type="SUPFAM" id="SSF89447">
    <property type="entry name" value="AbrB/MazE/MraZ-like"/>
    <property type="match status" value="1"/>
</dbReference>
<evidence type="ECO:0000256" key="1">
    <source>
        <dbReference type="ARBA" id="ARBA00007924"/>
    </source>
</evidence>
<dbReference type="HOGENOM" id="CLU_162018_0_0_6"/>
<dbReference type="Gene3D" id="2.10.260.10">
    <property type="match status" value="1"/>
</dbReference>
<comment type="caution">
    <text evidence="3">The sequence shown here is derived from an EMBL/GenBank/DDBJ whole genome shotgun (WGS) entry which is preliminary data.</text>
</comment>
<dbReference type="AlphaFoldDB" id="A4BU91"/>
<name>A4BU91_9GAMM</name>
<dbReference type="PANTHER" id="PTHR37550">
    <property type="entry name" value="ANTITOXIN VAPB1"/>
    <property type="match status" value="1"/>
</dbReference>
<reference evidence="3 4" key="1">
    <citation type="submission" date="2006-02" db="EMBL/GenBank/DDBJ databases">
        <authorList>
            <person name="Waterbury J."/>
            <person name="Ferriera S."/>
            <person name="Johnson J."/>
            <person name="Kravitz S."/>
            <person name="Halpern A."/>
            <person name="Remington K."/>
            <person name="Beeson K."/>
            <person name="Tran B."/>
            <person name="Rogers Y.-H."/>
            <person name="Friedman R."/>
            <person name="Venter J.C."/>
        </authorList>
    </citation>
    <scope>NUCLEOTIDE SEQUENCE [LARGE SCALE GENOMIC DNA]</scope>
    <source>
        <strain evidence="3 4">Nb-231</strain>
    </source>
</reference>
<feature type="domain" description="SpoVT-AbrB" evidence="2">
    <location>
        <begin position="11"/>
        <end position="51"/>
    </location>
</feature>
<comment type="similarity">
    <text evidence="1">Belongs to the VapB family.</text>
</comment>
<evidence type="ECO:0000313" key="4">
    <source>
        <dbReference type="Proteomes" id="UP000003374"/>
    </source>
</evidence>
<dbReference type="Proteomes" id="UP000003374">
    <property type="component" value="Unassembled WGS sequence"/>
</dbReference>
<dbReference type="SMART" id="SM00966">
    <property type="entry name" value="SpoVT_AbrB"/>
    <property type="match status" value="1"/>
</dbReference>
<dbReference type="eggNOG" id="COG4456">
    <property type="taxonomic scope" value="Bacteria"/>
</dbReference>
<proteinExistence type="inferred from homology"/>
<dbReference type="RefSeq" id="WP_005003216.1">
    <property type="nucleotide sequence ID" value="NZ_CH672427.1"/>
</dbReference>
<dbReference type="InterPro" id="IPR037914">
    <property type="entry name" value="SpoVT-AbrB_sf"/>
</dbReference>
<dbReference type="OrthoDB" id="5298361at2"/>
<dbReference type="GO" id="GO:0003677">
    <property type="term" value="F:DNA binding"/>
    <property type="evidence" value="ECO:0007669"/>
    <property type="project" value="InterPro"/>
</dbReference>
<dbReference type="EMBL" id="AAOF01000017">
    <property type="protein sequence ID" value="EAR20765.1"/>
    <property type="molecule type" value="Genomic_DNA"/>
</dbReference>
<evidence type="ECO:0000313" key="3">
    <source>
        <dbReference type="EMBL" id="EAR20765.1"/>
    </source>
</evidence>
<dbReference type="InterPro" id="IPR007159">
    <property type="entry name" value="SpoVT-AbrB_dom"/>
</dbReference>
<accession>A4BU91</accession>
<dbReference type="InterPro" id="IPR051734">
    <property type="entry name" value="VapB_TA_antitoxins"/>
</dbReference>
<dbReference type="STRING" id="314278.NB231_12781"/>
<organism evidence="3 4">
    <name type="scientific">Nitrococcus mobilis Nb-231</name>
    <dbReference type="NCBI Taxonomy" id="314278"/>
    <lineage>
        <taxon>Bacteria</taxon>
        <taxon>Pseudomonadati</taxon>
        <taxon>Pseudomonadota</taxon>
        <taxon>Gammaproteobacteria</taxon>
        <taxon>Chromatiales</taxon>
        <taxon>Ectothiorhodospiraceae</taxon>
        <taxon>Nitrococcus</taxon>
    </lineage>
</organism>
<gene>
    <name evidence="3" type="ORF">NB231_12781</name>
</gene>
<protein>
    <recommendedName>
        <fullName evidence="2">SpoVT-AbrB domain-containing protein</fullName>
    </recommendedName>
</protein>
<dbReference type="Pfam" id="PF04014">
    <property type="entry name" value="MazE_antitoxin"/>
    <property type="match status" value="1"/>
</dbReference>
<evidence type="ECO:0000259" key="2">
    <source>
        <dbReference type="SMART" id="SM00966"/>
    </source>
</evidence>
<sequence length="80" mass="9185">MADPERHVRLFRNGRNQALRIPREFELEGDEAIVRKEGDRLIVEPLRKGRLLALLATLDPLDEPFPDVDEDLAPLDDVDL</sequence>
<dbReference type="PANTHER" id="PTHR37550:SF1">
    <property type="entry name" value="SSL1300 PROTEIN"/>
    <property type="match status" value="1"/>
</dbReference>